<dbReference type="Proteomes" id="UP001139319">
    <property type="component" value="Unassembled WGS sequence"/>
</dbReference>
<dbReference type="InterPro" id="IPR028973">
    <property type="entry name" value="PhnB-like"/>
</dbReference>
<keyword evidence="3" id="KW-1185">Reference proteome</keyword>
<comment type="caution">
    <text evidence="2">The sequence shown here is derived from an EMBL/GenBank/DDBJ whole genome shotgun (WGS) entry which is preliminary data.</text>
</comment>
<dbReference type="RefSeq" id="WP_253967573.1">
    <property type="nucleotide sequence ID" value="NZ_JAMFTH010000001.1"/>
</dbReference>
<protein>
    <submittedName>
        <fullName evidence="2">VOC family protein</fullName>
    </submittedName>
</protein>
<evidence type="ECO:0000313" key="3">
    <source>
        <dbReference type="Proteomes" id="UP001139319"/>
    </source>
</evidence>
<gene>
    <name evidence="2" type="ORF">M6D89_08445</name>
</gene>
<sequence length="137" mass="15010">MQSLTPYVFYNGDCRAAFEFYRDILQTPIDAIMTYGEAPGGSPVADDYKNKIMHASMKIGASTLMASDAPPGNYQKPQGVSICLQTDTAAEAETLYGALSAGGEIQMPIEKTFWAERFGAFTDKFGIKWMINCDPVE</sequence>
<evidence type="ECO:0000259" key="1">
    <source>
        <dbReference type="Pfam" id="PF00903"/>
    </source>
</evidence>
<dbReference type="CDD" id="cd06588">
    <property type="entry name" value="PhnB_like"/>
    <property type="match status" value="1"/>
</dbReference>
<dbReference type="EMBL" id="JAMFTH010000001">
    <property type="protein sequence ID" value="MCP8899321.1"/>
    <property type="molecule type" value="Genomic_DNA"/>
</dbReference>
<proteinExistence type="predicted"/>
<dbReference type="InterPro" id="IPR004360">
    <property type="entry name" value="Glyas_Fos-R_dOase_dom"/>
</dbReference>
<reference evidence="2" key="2">
    <citation type="submission" date="2023-01" db="EMBL/GenBank/DDBJ databases">
        <title>Gilvimarinus xylanilyticus HB14 isolated from Caulerpa lentillifera aquaculture base in Hainan, China.</title>
        <authorList>
            <person name="Zhang Y.-J."/>
        </authorList>
    </citation>
    <scope>NUCLEOTIDE SEQUENCE</scope>
    <source>
        <strain evidence="2">HB14</strain>
    </source>
</reference>
<dbReference type="SUPFAM" id="SSF54593">
    <property type="entry name" value="Glyoxalase/Bleomycin resistance protein/Dihydroxybiphenyl dioxygenase"/>
    <property type="match status" value="1"/>
</dbReference>
<dbReference type="Pfam" id="PF00903">
    <property type="entry name" value="Glyoxalase"/>
    <property type="match status" value="1"/>
</dbReference>
<dbReference type="AlphaFoldDB" id="A0A9X2KSY3"/>
<organism evidence="2 3">
    <name type="scientific">Gilvimarinus xylanilyticus</name>
    <dbReference type="NCBI Taxonomy" id="2944139"/>
    <lineage>
        <taxon>Bacteria</taxon>
        <taxon>Pseudomonadati</taxon>
        <taxon>Pseudomonadota</taxon>
        <taxon>Gammaproteobacteria</taxon>
        <taxon>Cellvibrionales</taxon>
        <taxon>Cellvibrionaceae</taxon>
        <taxon>Gilvimarinus</taxon>
    </lineage>
</organism>
<reference evidence="2" key="1">
    <citation type="submission" date="2022-05" db="EMBL/GenBank/DDBJ databases">
        <authorList>
            <person name="Sun H.-N."/>
        </authorList>
    </citation>
    <scope>NUCLEOTIDE SEQUENCE</scope>
    <source>
        <strain evidence="2">HB14</strain>
    </source>
</reference>
<feature type="domain" description="Glyoxalase/fosfomycin resistance/dioxygenase" evidence="1">
    <location>
        <begin position="7"/>
        <end position="131"/>
    </location>
</feature>
<dbReference type="InterPro" id="IPR029068">
    <property type="entry name" value="Glyas_Bleomycin-R_OHBP_Dase"/>
</dbReference>
<accession>A0A9X2KSY3</accession>
<dbReference type="PANTHER" id="PTHR33990:SF1">
    <property type="entry name" value="PROTEIN YJDN"/>
    <property type="match status" value="1"/>
</dbReference>
<dbReference type="PANTHER" id="PTHR33990">
    <property type="entry name" value="PROTEIN YJDN-RELATED"/>
    <property type="match status" value="1"/>
</dbReference>
<name>A0A9X2KSY3_9GAMM</name>
<evidence type="ECO:0000313" key="2">
    <source>
        <dbReference type="EMBL" id="MCP8899321.1"/>
    </source>
</evidence>
<dbReference type="Gene3D" id="3.10.180.10">
    <property type="entry name" value="2,3-Dihydroxybiphenyl 1,2-Dioxygenase, domain 1"/>
    <property type="match status" value="1"/>
</dbReference>